<evidence type="ECO:0000313" key="4">
    <source>
        <dbReference type="Proteomes" id="UP001444661"/>
    </source>
</evidence>
<sequence length="450" mass="50626">MALSSLRQQRDMLIAFETLPYINMDVMASLHRHTMIPRVERQLRRVESDLSRISGLSSLSGSIRSNLSSLSSSDSVRTKASWSSQASRQPTIIEPDQDNLYTLAPSSHGHSTACKITPYEEFVAVPGTFEEEKKDDETQCQEDNGDTMQSDKGDDTASNTTNHHHCMLDLDVDGAPTTYSEDKGSAFTEDYVMQVEQELHEARENVRKAKKNLQHFSALHDRAVRSKDFGKLPSRSPDHYLPEAYYDREVVVEEDSTVERLPLVRATPRHWGLIAEVEYKLEKWQRDVDEWEETVVKLNAEILSFQIDADVVLEEVEDLDCGCRQDKGGTSTCDGKYWAYSLGLRKEFVFLTYSLPLGTHHGNSLFINPAQAAPSTASSPTPNLFHDKLPHLQQQQQEPAWLAQSVERETLNLKAAGSTPASGSIPDASYSVGYVFFLTFLPFLSMLFPL</sequence>
<keyword evidence="1" id="KW-0175">Coiled coil</keyword>
<name>A0ABR1RQ78_9PEZI</name>
<feature type="coiled-coil region" evidence="1">
    <location>
        <begin position="274"/>
        <end position="301"/>
    </location>
</feature>
<feature type="region of interest" description="Disordered" evidence="2">
    <location>
        <begin position="61"/>
        <end position="107"/>
    </location>
</feature>
<feature type="compositionally biased region" description="Polar residues" evidence="2">
    <location>
        <begin position="78"/>
        <end position="90"/>
    </location>
</feature>
<evidence type="ECO:0000256" key="1">
    <source>
        <dbReference type="SAM" id="Coils"/>
    </source>
</evidence>
<gene>
    <name evidence="3" type="ORF">PG993_015298</name>
</gene>
<dbReference type="EMBL" id="JAQQWK010000014">
    <property type="protein sequence ID" value="KAK8017109.1"/>
    <property type="molecule type" value="Genomic_DNA"/>
</dbReference>
<dbReference type="Proteomes" id="UP001444661">
    <property type="component" value="Unassembled WGS sequence"/>
</dbReference>
<proteinExistence type="predicted"/>
<protein>
    <submittedName>
        <fullName evidence="3">Uncharacterized protein</fullName>
    </submittedName>
</protein>
<comment type="caution">
    <text evidence="3">The sequence shown here is derived from an EMBL/GenBank/DDBJ whole genome shotgun (WGS) entry which is preliminary data.</text>
</comment>
<organism evidence="3 4">
    <name type="scientific">Apiospora rasikravindrae</name>
    <dbReference type="NCBI Taxonomy" id="990691"/>
    <lineage>
        <taxon>Eukaryota</taxon>
        <taxon>Fungi</taxon>
        <taxon>Dikarya</taxon>
        <taxon>Ascomycota</taxon>
        <taxon>Pezizomycotina</taxon>
        <taxon>Sordariomycetes</taxon>
        <taxon>Xylariomycetidae</taxon>
        <taxon>Amphisphaeriales</taxon>
        <taxon>Apiosporaceae</taxon>
        <taxon>Apiospora</taxon>
    </lineage>
</organism>
<feature type="coiled-coil region" evidence="1">
    <location>
        <begin position="192"/>
        <end position="219"/>
    </location>
</feature>
<accession>A0ABR1RQ78</accession>
<evidence type="ECO:0000313" key="3">
    <source>
        <dbReference type="EMBL" id="KAK8017109.1"/>
    </source>
</evidence>
<feature type="region of interest" description="Disordered" evidence="2">
    <location>
        <begin position="130"/>
        <end position="160"/>
    </location>
</feature>
<feature type="compositionally biased region" description="Low complexity" evidence="2">
    <location>
        <begin position="61"/>
        <end position="75"/>
    </location>
</feature>
<keyword evidence="4" id="KW-1185">Reference proteome</keyword>
<evidence type="ECO:0000256" key="2">
    <source>
        <dbReference type="SAM" id="MobiDB-lite"/>
    </source>
</evidence>
<reference evidence="3 4" key="1">
    <citation type="submission" date="2023-01" db="EMBL/GenBank/DDBJ databases">
        <title>Analysis of 21 Apiospora genomes using comparative genomics revels a genus with tremendous synthesis potential of carbohydrate active enzymes and secondary metabolites.</title>
        <authorList>
            <person name="Sorensen T."/>
        </authorList>
    </citation>
    <scope>NUCLEOTIDE SEQUENCE [LARGE SCALE GENOMIC DNA]</scope>
    <source>
        <strain evidence="3 4">CBS 33761</strain>
    </source>
</reference>